<dbReference type="InterPro" id="IPR041413">
    <property type="entry name" value="MLTR_LBD"/>
</dbReference>
<sequence>MDNANVLGDYLRARRGRVRPEEVDLPPGGRRRVPGLRREEVASLAGLSVDYYTRLEQGREQHPSASVLNALAGTLRLGADAQRYLFAIATPGPRGAAHRRRSAVGENLTALVDEWRDHPALLVDSLNDIVAANHLGRALYSDVGVGGNTLRFLFLDERAPGFHREWERTTASTVAAVRAAAAHTPDDPELMALIGELAVRSPRFARLWARADVREKTTDVLQVRHALVGDLDLVYETFRPTSAPDLLLKVYRALPGSESADKLAVLGSLTAGAVQEAGDARAQVKKT</sequence>
<dbReference type="CDD" id="cd00093">
    <property type="entry name" value="HTH_XRE"/>
    <property type="match status" value="1"/>
</dbReference>
<dbReference type="Pfam" id="PF13560">
    <property type="entry name" value="HTH_31"/>
    <property type="match status" value="1"/>
</dbReference>
<accession>A0ABU7K3K4</accession>
<proteinExistence type="predicted"/>
<dbReference type="Pfam" id="PF17765">
    <property type="entry name" value="MLTR_LBD"/>
    <property type="match status" value="1"/>
</dbReference>
<evidence type="ECO:0000313" key="3">
    <source>
        <dbReference type="Proteomes" id="UP001356095"/>
    </source>
</evidence>
<dbReference type="RefSeq" id="WP_330090557.1">
    <property type="nucleotide sequence ID" value="NZ_JAUZMY010000004.1"/>
</dbReference>
<dbReference type="PROSITE" id="PS50943">
    <property type="entry name" value="HTH_CROC1"/>
    <property type="match status" value="1"/>
</dbReference>
<dbReference type="PANTHER" id="PTHR35010">
    <property type="entry name" value="BLL4672 PROTEIN-RELATED"/>
    <property type="match status" value="1"/>
</dbReference>
<dbReference type="PANTHER" id="PTHR35010:SF2">
    <property type="entry name" value="BLL4672 PROTEIN"/>
    <property type="match status" value="1"/>
</dbReference>
<dbReference type="InterPro" id="IPR001387">
    <property type="entry name" value="Cro/C1-type_HTH"/>
</dbReference>
<feature type="domain" description="HTH cro/C1-type" evidence="1">
    <location>
        <begin position="35"/>
        <end position="82"/>
    </location>
</feature>
<dbReference type="SMART" id="SM00530">
    <property type="entry name" value="HTH_XRE"/>
    <property type="match status" value="1"/>
</dbReference>
<protein>
    <submittedName>
        <fullName evidence="2">Helix-turn-helix transcriptional regulator</fullName>
    </submittedName>
</protein>
<name>A0ABU7K3K4_9ACTN</name>
<dbReference type="Proteomes" id="UP001356095">
    <property type="component" value="Unassembled WGS sequence"/>
</dbReference>
<organism evidence="2 3">
    <name type="scientific">Nocardiopsis codii</name>
    <dbReference type="NCBI Taxonomy" id="3065942"/>
    <lineage>
        <taxon>Bacteria</taxon>
        <taxon>Bacillati</taxon>
        <taxon>Actinomycetota</taxon>
        <taxon>Actinomycetes</taxon>
        <taxon>Streptosporangiales</taxon>
        <taxon>Nocardiopsidaceae</taxon>
        <taxon>Nocardiopsis</taxon>
    </lineage>
</organism>
<dbReference type="InterPro" id="IPR010982">
    <property type="entry name" value="Lambda_DNA-bd_dom_sf"/>
</dbReference>
<dbReference type="Gene3D" id="1.10.260.40">
    <property type="entry name" value="lambda repressor-like DNA-binding domains"/>
    <property type="match status" value="1"/>
</dbReference>
<evidence type="ECO:0000259" key="1">
    <source>
        <dbReference type="PROSITE" id="PS50943"/>
    </source>
</evidence>
<evidence type="ECO:0000313" key="2">
    <source>
        <dbReference type="EMBL" id="MEE2036760.1"/>
    </source>
</evidence>
<dbReference type="EMBL" id="JAUZMY010000004">
    <property type="protein sequence ID" value="MEE2036760.1"/>
    <property type="molecule type" value="Genomic_DNA"/>
</dbReference>
<comment type="caution">
    <text evidence="2">The sequence shown here is derived from an EMBL/GenBank/DDBJ whole genome shotgun (WGS) entry which is preliminary data.</text>
</comment>
<gene>
    <name evidence="2" type="ORF">Q8791_05925</name>
</gene>
<dbReference type="SUPFAM" id="SSF47413">
    <property type="entry name" value="lambda repressor-like DNA-binding domains"/>
    <property type="match status" value="1"/>
</dbReference>
<dbReference type="Gene3D" id="3.30.450.180">
    <property type="match status" value="1"/>
</dbReference>
<keyword evidence="3" id="KW-1185">Reference proteome</keyword>
<reference evidence="2 3" key="1">
    <citation type="submission" date="2023-08" db="EMBL/GenBank/DDBJ databases">
        <authorList>
            <person name="Girao M."/>
            <person name="Carvalho M.F."/>
        </authorList>
    </citation>
    <scope>NUCLEOTIDE SEQUENCE [LARGE SCALE GENOMIC DNA]</scope>
    <source>
        <strain evidence="2 3">CT-R113</strain>
    </source>
</reference>